<evidence type="ECO:0000256" key="1">
    <source>
        <dbReference type="SAM" id="MobiDB-lite"/>
    </source>
</evidence>
<feature type="signal peptide" evidence="2">
    <location>
        <begin position="1"/>
        <end position="19"/>
    </location>
</feature>
<dbReference type="InterPro" id="IPR006595">
    <property type="entry name" value="CTLH_C"/>
</dbReference>
<organism evidence="4 5">
    <name type="scientific">Bugula neritina</name>
    <name type="common">Brown bryozoan</name>
    <name type="synonym">Sertularia neritina</name>
    <dbReference type="NCBI Taxonomy" id="10212"/>
    <lineage>
        <taxon>Eukaryota</taxon>
        <taxon>Metazoa</taxon>
        <taxon>Spiralia</taxon>
        <taxon>Lophotrochozoa</taxon>
        <taxon>Bryozoa</taxon>
        <taxon>Gymnolaemata</taxon>
        <taxon>Cheilostomatida</taxon>
        <taxon>Flustrina</taxon>
        <taxon>Buguloidea</taxon>
        <taxon>Bugulidae</taxon>
        <taxon>Bugula</taxon>
    </lineage>
</organism>
<dbReference type="PROSITE" id="PS50897">
    <property type="entry name" value="CTLH"/>
    <property type="match status" value="1"/>
</dbReference>
<dbReference type="PANTHER" id="PTHR19863">
    <property type="entry name" value="NEMITIN (NEURONAL ENRICHED MAP INTERACTING PROTEIN) HOMOLOG"/>
    <property type="match status" value="1"/>
</dbReference>
<proteinExistence type="predicted"/>
<feature type="compositionally biased region" description="Polar residues" evidence="1">
    <location>
        <begin position="330"/>
        <end position="342"/>
    </location>
</feature>
<sequence length="441" mass="49419">MLLSLCFYSDLYIISCCSCHSCVYSDDGLFLRQLILDGHWDDTLEFMQPLEGIEGYNKKECHYLVYKHKYLELLCIKHDPGPLQNHEFTLDEVISCLTELEALCDDRKEYDNLCFLLTLPTITADKEYKDWNPSIVSLVKKFVGLEKRPPPHSFAKHDRLLNLVTKGILYEMCVQLCTSRAYADLSLVSWLQKVPAGTFACPFEKKSLKLKVDRLEKPTLEAVWGEQLLSTPIKPKQFPHTSIPARTRSSQLISQSMMAMYDGLSSNLHMHTVCEAVCQIPVLGNMSGAPLLSRSYAHSPTTKFLLTNSLRSDRKSNPMNQSVERLFSGSGRSTPRPLNTSPLLKEEAKKNSRPEVISPPPPATEVTPLTPTNPKPSFGASHAPVQSSTQLKSQTSHSNQRNSNSKSEVEITSASQPSHGALRSPTCFSTVQELRLAFIKV</sequence>
<dbReference type="Proteomes" id="UP000593567">
    <property type="component" value="Unassembled WGS sequence"/>
</dbReference>
<dbReference type="EMBL" id="VXIV02001286">
    <property type="protein sequence ID" value="KAF6033594.1"/>
    <property type="molecule type" value="Genomic_DNA"/>
</dbReference>
<dbReference type="InterPro" id="IPR040067">
    <property type="entry name" value="WDR47"/>
</dbReference>
<feature type="chain" id="PRO_5029709529" evidence="2">
    <location>
        <begin position="20"/>
        <end position="441"/>
    </location>
</feature>
<evidence type="ECO:0000256" key="2">
    <source>
        <dbReference type="SAM" id="SignalP"/>
    </source>
</evidence>
<comment type="caution">
    <text evidence="4">The sequence shown here is derived from an EMBL/GenBank/DDBJ whole genome shotgun (WGS) entry which is preliminary data.</text>
</comment>
<dbReference type="Pfam" id="PF25602">
    <property type="entry name" value="WDR47_COR"/>
    <property type="match status" value="1"/>
</dbReference>
<protein>
    <submittedName>
        <fullName evidence="4">Aats-val</fullName>
    </submittedName>
</protein>
<keyword evidence="5" id="KW-1185">Reference proteome</keyword>
<keyword evidence="2" id="KW-0732">Signal</keyword>
<feature type="compositionally biased region" description="Polar residues" evidence="1">
    <location>
        <begin position="384"/>
        <end position="418"/>
    </location>
</feature>
<evidence type="ECO:0000313" key="4">
    <source>
        <dbReference type="EMBL" id="KAF6033594.1"/>
    </source>
</evidence>
<dbReference type="SMART" id="SM00668">
    <property type="entry name" value="CTLH"/>
    <property type="match status" value="1"/>
</dbReference>
<gene>
    <name evidence="4" type="ORF">EB796_008093</name>
</gene>
<dbReference type="OrthoDB" id="187712at2759"/>
<feature type="domain" description="CTLH" evidence="3">
    <location>
        <begin position="24"/>
        <end position="81"/>
    </location>
</feature>
<dbReference type="InterPro" id="IPR057749">
    <property type="entry name" value="WDR47_COR"/>
</dbReference>
<reference evidence="4" key="1">
    <citation type="submission" date="2020-06" db="EMBL/GenBank/DDBJ databases">
        <title>Draft genome of Bugula neritina, a colonial animal packing powerful symbionts and potential medicines.</title>
        <authorList>
            <person name="Rayko M."/>
        </authorList>
    </citation>
    <scope>NUCLEOTIDE SEQUENCE [LARGE SCALE GENOMIC DNA]</scope>
    <source>
        <strain evidence="4">Kwan_BN1</strain>
    </source>
</reference>
<feature type="region of interest" description="Disordered" evidence="1">
    <location>
        <begin position="325"/>
        <end position="424"/>
    </location>
</feature>
<evidence type="ECO:0000313" key="5">
    <source>
        <dbReference type="Proteomes" id="UP000593567"/>
    </source>
</evidence>
<dbReference type="AlphaFoldDB" id="A0A7J7K6K6"/>
<accession>A0A7J7K6K6</accession>
<name>A0A7J7K6K6_BUGNE</name>
<feature type="compositionally biased region" description="Basic and acidic residues" evidence="1">
    <location>
        <begin position="344"/>
        <end position="353"/>
    </location>
</feature>
<evidence type="ECO:0000259" key="3">
    <source>
        <dbReference type="PROSITE" id="PS50897"/>
    </source>
</evidence>
<dbReference type="PANTHER" id="PTHR19863:SF5">
    <property type="entry name" value="WD REPEAT-CONTAINING PROTEIN 47"/>
    <property type="match status" value="1"/>
</dbReference>